<evidence type="ECO:0000313" key="2">
    <source>
        <dbReference type="EMBL" id="CUM74988.1"/>
    </source>
</evidence>
<dbReference type="RefSeq" id="WP_022036715.1">
    <property type="nucleotide sequence ID" value="NZ_CABKSU010000088.1"/>
</dbReference>
<keyword evidence="1" id="KW-0812">Transmembrane</keyword>
<protein>
    <submittedName>
        <fullName evidence="2">Uncharacterized protein</fullName>
    </submittedName>
</protein>
<keyword evidence="1" id="KW-0472">Membrane</keyword>
<proteinExistence type="predicted"/>
<dbReference type="GeneID" id="93181301"/>
<name>A0A173RC85_EUBRA</name>
<accession>A0A173RC85</accession>
<dbReference type="AlphaFoldDB" id="A0A173RC85"/>
<sequence length="50" mass="5636">MCNRTSKQLAGFILFWIGIGMIVMLFMPNDFVGILISGGFLLLGYTLYQM</sequence>
<dbReference type="EMBL" id="CYYA01000002">
    <property type="protein sequence ID" value="CUM74988.1"/>
    <property type="molecule type" value="Genomic_DNA"/>
</dbReference>
<organism evidence="2 3">
    <name type="scientific">Eubacterium ramulus</name>
    <dbReference type="NCBI Taxonomy" id="39490"/>
    <lineage>
        <taxon>Bacteria</taxon>
        <taxon>Bacillati</taxon>
        <taxon>Bacillota</taxon>
        <taxon>Clostridia</taxon>
        <taxon>Eubacteriales</taxon>
        <taxon>Eubacteriaceae</taxon>
        <taxon>Eubacterium</taxon>
    </lineage>
</organism>
<dbReference type="Proteomes" id="UP000095492">
    <property type="component" value="Unassembled WGS sequence"/>
</dbReference>
<evidence type="ECO:0000256" key="1">
    <source>
        <dbReference type="SAM" id="Phobius"/>
    </source>
</evidence>
<feature type="transmembrane region" description="Helical" evidence="1">
    <location>
        <begin position="9"/>
        <end position="26"/>
    </location>
</feature>
<gene>
    <name evidence="2" type="ORF">ERS852448_00290</name>
</gene>
<evidence type="ECO:0000313" key="3">
    <source>
        <dbReference type="Proteomes" id="UP000095492"/>
    </source>
</evidence>
<reference evidence="2 3" key="1">
    <citation type="submission" date="2015-09" db="EMBL/GenBank/DDBJ databases">
        <authorList>
            <consortium name="Pathogen Informatics"/>
        </authorList>
    </citation>
    <scope>NUCLEOTIDE SEQUENCE [LARGE SCALE GENOMIC DNA]</scope>
    <source>
        <strain evidence="2 3">2789STDY5608891</strain>
    </source>
</reference>
<keyword evidence="1" id="KW-1133">Transmembrane helix</keyword>
<feature type="transmembrane region" description="Helical" evidence="1">
    <location>
        <begin position="32"/>
        <end position="48"/>
    </location>
</feature>
<dbReference type="STRING" id="39490.ERS852448_00290"/>